<dbReference type="EMBL" id="BAAARB010000002">
    <property type="protein sequence ID" value="GAA2368246.1"/>
    <property type="molecule type" value="Genomic_DNA"/>
</dbReference>
<keyword evidence="4" id="KW-1185">Reference proteome</keyword>
<feature type="transmembrane region" description="Helical" evidence="1">
    <location>
        <begin position="124"/>
        <end position="146"/>
    </location>
</feature>
<keyword evidence="1" id="KW-1133">Transmembrane helix</keyword>
<feature type="transmembrane region" description="Helical" evidence="1">
    <location>
        <begin position="343"/>
        <end position="362"/>
    </location>
</feature>
<dbReference type="SUPFAM" id="SSF55729">
    <property type="entry name" value="Acyl-CoA N-acyltransferases (Nat)"/>
    <property type="match status" value="1"/>
</dbReference>
<feature type="transmembrane region" description="Helical" evidence="1">
    <location>
        <begin position="205"/>
        <end position="233"/>
    </location>
</feature>
<dbReference type="InterPro" id="IPR016181">
    <property type="entry name" value="Acyl_CoA_acyltransferase"/>
</dbReference>
<name>A0ABN3H338_9ACTN</name>
<feature type="transmembrane region" description="Helical" evidence="1">
    <location>
        <begin position="245"/>
        <end position="269"/>
    </location>
</feature>
<keyword evidence="1" id="KW-0812">Transmembrane</keyword>
<feature type="transmembrane region" description="Helical" evidence="1">
    <location>
        <begin position="414"/>
        <end position="439"/>
    </location>
</feature>
<feature type="transmembrane region" description="Helical" evidence="1">
    <location>
        <begin position="318"/>
        <end position="336"/>
    </location>
</feature>
<dbReference type="InterPro" id="IPR007704">
    <property type="entry name" value="PIG-M"/>
</dbReference>
<evidence type="ECO:0000256" key="1">
    <source>
        <dbReference type="SAM" id="Phobius"/>
    </source>
</evidence>
<proteinExistence type="predicted"/>
<comment type="caution">
    <text evidence="3">The sequence shown here is derived from an EMBL/GenBank/DDBJ whole genome shotgun (WGS) entry which is preliminary data.</text>
</comment>
<dbReference type="Gene3D" id="3.40.630.30">
    <property type="match status" value="1"/>
</dbReference>
<dbReference type="Pfam" id="PF13302">
    <property type="entry name" value="Acetyltransf_3"/>
    <property type="match status" value="1"/>
</dbReference>
<evidence type="ECO:0000313" key="4">
    <source>
        <dbReference type="Proteomes" id="UP001501170"/>
    </source>
</evidence>
<feature type="transmembrane region" description="Helical" evidence="1">
    <location>
        <begin position="382"/>
        <end position="402"/>
    </location>
</feature>
<dbReference type="PANTHER" id="PTHR43610">
    <property type="entry name" value="BLL6696 PROTEIN"/>
    <property type="match status" value="1"/>
</dbReference>
<sequence>MPSARNAFAAKRLHFGETAVILVTAMLFTAASAAASYATKVRCTTPTSGAKREWLYGSPYDVVPCYSDLMTMWHGRGLADHVFPYIHGGITPSGELFGGVVEYPVLSGLIMWFSSLGAHTDREFLWHSLVILLPFAFITTILLALMTRWWVLLWAATPPLMLYALHNWELPVVCAAVAGVAVMAWGGSADPATGLRRWSVRTTAIVAAIPLGVGFSLKIYPGLFVLPLMLYVLTRGEKTDRRPRGLDWAGAAYVALSAVVTVAVTQVPFMIAGYEGWKAAIDFQSKREANLSTNSIWYWGLRFLTGGETSTYNSIVDVASPLLIIGSFALACWLGWRVYRRDGVFPWLGVSAAMLAGFMVFHKVHSPQYTLWILPFFVLQRVRWWLIALYLVADAALDLTIFHLLMNYSATTRAWVLAGVNFGVWTHAVLLVALIFVFVRARPREPLASYLTGGVPPKGPLTRLAVADAAGARSWLGAPTLANRHVTLRPLVPADAEALGRVAGDPELYKWTGDLPRDTAAAAAWITAALSDPRRIPFAVLDAQGRLVGTTSFYDVDSANRSLAIGYTYYGPAAMGTAVNPAAKLLLCEYAFTVCDAVRIVWHTHAENARSRAAITRLGAVPEGELGKHRRFCGGWRTTAQFAIVDDDWPASRDLLAARLGARSDAR</sequence>
<dbReference type="InterPro" id="IPR000182">
    <property type="entry name" value="GNAT_dom"/>
</dbReference>
<feature type="domain" description="N-acetyltransferase" evidence="2">
    <location>
        <begin position="486"/>
        <end position="648"/>
    </location>
</feature>
<dbReference type="RefSeq" id="WP_346074766.1">
    <property type="nucleotide sequence ID" value="NZ_BAAARB010000002.1"/>
</dbReference>
<evidence type="ECO:0000313" key="3">
    <source>
        <dbReference type="EMBL" id="GAA2368246.1"/>
    </source>
</evidence>
<dbReference type="PANTHER" id="PTHR43610:SF1">
    <property type="entry name" value="N-ACETYLTRANSFERASE DOMAIN-CONTAINING PROTEIN"/>
    <property type="match status" value="1"/>
</dbReference>
<protein>
    <recommendedName>
        <fullName evidence="2">N-acetyltransferase domain-containing protein</fullName>
    </recommendedName>
</protein>
<dbReference type="PROSITE" id="PS51186">
    <property type="entry name" value="GNAT"/>
    <property type="match status" value="1"/>
</dbReference>
<organism evidence="3 4">
    <name type="scientific">Gordonia cholesterolivorans</name>
    <dbReference type="NCBI Taxonomy" id="559625"/>
    <lineage>
        <taxon>Bacteria</taxon>
        <taxon>Bacillati</taxon>
        <taxon>Actinomycetota</taxon>
        <taxon>Actinomycetes</taxon>
        <taxon>Mycobacteriales</taxon>
        <taxon>Gordoniaceae</taxon>
        <taxon>Gordonia</taxon>
    </lineage>
</organism>
<gene>
    <name evidence="3" type="ORF">GCM10009855_04420</name>
</gene>
<evidence type="ECO:0000259" key="2">
    <source>
        <dbReference type="PROSITE" id="PS51186"/>
    </source>
</evidence>
<reference evidence="3 4" key="1">
    <citation type="journal article" date="2019" name="Int. J. Syst. Evol. Microbiol.">
        <title>The Global Catalogue of Microorganisms (GCM) 10K type strain sequencing project: providing services to taxonomists for standard genome sequencing and annotation.</title>
        <authorList>
            <consortium name="The Broad Institute Genomics Platform"/>
            <consortium name="The Broad Institute Genome Sequencing Center for Infectious Disease"/>
            <person name="Wu L."/>
            <person name="Ma J."/>
        </authorList>
    </citation>
    <scope>NUCLEOTIDE SEQUENCE [LARGE SCALE GENOMIC DNA]</scope>
    <source>
        <strain evidence="3 4">JCM 16227</strain>
    </source>
</reference>
<feature type="transmembrane region" description="Helical" evidence="1">
    <location>
        <begin position="167"/>
        <end position="185"/>
    </location>
</feature>
<dbReference type="Pfam" id="PF05007">
    <property type="entry name" value="Mannosyl_trans"/>
    <property type="match status" value="1"/>
</dbReference>
<dbReference type="Proteomes" id="UP001501170">
    <property type="component" value="Unassembled WGS sequence"/>
</dbReference>
<accession>A0ABN3H338</accession>
<keyword evidence="1" id="KW-0472">Membrane</keyword>